<dbReference type="PROSITE" id="PS51257">
    <property type="entry name" value="PROKAR_LIPOPROTEIN"/>
    <property type="match status" value="1"/>
</dbReference>
<keyword evidence="1" id="KW-0732">Signal</keyword>
<sequence length="225" mass="23454">MPVPRRLAACLSALLLAACAGTPVEAPSPPSGSADPSAAGALQPLADRAPMLLHGFERQEAGPATGPEPGWMLRYRHPDSGSTAAVFLRRPRITPMPDGPSSPAVQMEVMAHALAVQALLGGSGTMTRVPDYAAGRGGGTPPVIRCADLRFGQPEAMVRRELICATGLDGTVVTVMLSARHGESDMDTARRFLTSFALRLVSELRQGGSAQPPAGEEPAGRVFRV</sequence>
<dbReference type="EMBL" id="JACTNF010000008">
    <property type="protein sequence ID" value="MBO1074749.1"/>
    <property type="molecule type" value="Genomic_DNA"/>
</dbReference>
<comment type="caution">
    <text evidence="2">The sequence shown here is derived from an EMBL/GenBank/DDBJ whole genome shotgun (WGS) entry which is preliminary data.</text>
</comment>
<evidence type="ECO:0000313" key="2">
    <source>
        <dbReference type="EMBL" id="MBO1074749.1"/>
    </source>
</evidence>
<name>A0ABS3KBC2_9PROT</name>
<proteinExistence type="predicted"/>
<organism evidence="2 3">
    <name type="scientific">Roseomonas marmotae</name>
    <dbReference type="NCBI Taxonomy" id="2768161"/>
    <lineage>
        <taxon>Bacteria</taxon>
        <taxon>Pseudomonadati</taxon>
        <taxon>Pseudomonadota</taxon>
        <taxon>Alphaproteobacteria</taxon>
        <taxon>Acetobacterales</taxon>
        <taxon>Roseomonadaceae</taxon>
        <taxon>Roseomonas</taxon>
    </lineage>
</organism>
<keyword evidence="3" id="KW-1185">Reference proteome</keyword>
<feature type="chain" id="PRO_5045522443" description="Lipoprotein" evidence="1">
    <location>
        <begin position="27"/>
        <end position="225"/>
    </location>
</feature>
<feature type="signal peptide" evidence="1">
    <location>
        <begin position="1"/>
        <end position="26"/>
    </location>
</feature>
<evidence type="ECO:0000313" key="3">
    <source>
        <dbReference type="Proteomes" id="UP001518990"/>
    </source>
</evidence>
<reference evidence="2 3" key="1">
    <citation type="submission" date="2020-09" db="EMBL/GenBank/DDBJ databases">
        <title>Roseomonas.</title>
        <authorList>
            <person name="Zhu W."/>
        </authorList>
    </citation>
    <scope>NUCLEOTIDE SEQUENCE [LARGE SCALE GENOMIC DNA]</scope>
    <source>
        <strain evidence="2 3">1311</strain>
    </source>
</reference>
<accession>A0ABS3KBC2</accession>
<evidence type="ECO:0008006" key="4">
    <source>
        <dbReference type="Google" id="ProtNLM"/>
    </source>
</evidence>
<dbReference type="RefSeq" id="WP_207446519.1">
    <property type="nucleotide sequence ID" value="NZ_JACTNF010000008.1"/>
</dbReference>
<evidence type="ECO:0000256" key="1">
    <source>
        <dbReference type="SAM" id="SignalP"/>
    </source>
</evidence>
<protein>
    <recommendedName>
        <fullName evidence="4">Lipoprotein</fullName>
    </recommendedName>
</protein>
<dbReference type="Proteomes" id="UP001518990">
    <property type="component" value="Unassembled WGS sequence"/>
</dbReference>
<gene>
    <name evidence="2" type="ORF">IAI60_09015</name>
</gene>